<dbReference type="InParanoid" id="A0A0D0B7G0"/>
<evidence type="ECO:0000313" key="2">
    <source>
        <dbReference type="EMBL" id="KIK45779.1"/>
    </source>
</evidence>
<dbReference type="SUPFAM" id="SSF48452">
    <property type="entry name" value="TPR-like"/>
    <property type="match status" value="1"/>
</dbReference>
<evidence type="ECO:0000313" key="3">
    <source>
        <dbReference type="Proteomes" id="UP000054485"/>
    </source>
</evidence>
<reference evidence="3" key="2">
    <citation type="submission" date="2015-01" db="EMBL/GenBank/DDBJ databases">
        <title>Evolutionary Origins and Diversification of the Mycorrhizal Mutualists.</title>
        <authorList>
            <consortium name="DOE Joint Genome Institute"/>
            <consortium name="Mycorrhizal Genomics Consortium"/>
            <person name="Kohler A."/>
            <person name="Kuo A."/>
            <person name="Nagy L.G."/>
            <person name="Floudas D."/>
            <person name="Copeland A."/>
            <person name="Barry K.W."/>
            <person name="Cichocki N."/>
            <person name="Veneault-Fourrey C."/>
            <person name="LaButti K."/>
            <person name="Lindquist E.A."/>
            <person name="Lipzen A."/>
            <person name="Lundell T."/>
            <person name="Morin E."/>
            <person name="Murat C."/>
            <person name="Riley R."/>
            <person name="Ohm R."/>
            <person name="Sun H."/>
            <person name="Tunlid A."/>
            <person name="Henrissat B."/>
            <person name="Grigoriev I.V."/>
            <person name="Hibbett D.S."/>
            <person name="Martin F."/>
        </authorList>
    </citation>
    <scope>NUCLEOTIDE SEQUENCE [LARGE SCALE GENOMIC DNA]</scope>
    <source>
        <strain evidence="3">UH-Slu-Lm8-n1</strain>
    </source>
</reference>
<protein>
    <recommendedName>
        <fullName evidence="1">Heterokaryon incompatibility domain-containing protein</fullName>
    </recommendedName>
</protein>
<dbReference type="InterPro" id="IPR011990">
    <property type="entry name" value="TPR-like_helical_dom_sf"/>
</dbReference>
<sequence>MSMLDGSDKDKYLEWSMAFKQNYIARCVAKADEAVAADNYEMAFGLYSAAIKLDSLSHLLFAYRGKAKLGRSLYVEALSDADKVIELNPSSSLGYELKYAALQGAQRHDEAIEVITTMLSKLDNAPDAHIQKLHQDFLRSEAVDAVQRVIHTHLENAPLRLLNTTTGRVCDREAQIHAFMESTEYKELLYSWMTHARIQTGPIQNAVAKYFSWVMLSHRWELKELLLHDIKDKVIYDLDAVGATVKLQMFCKITRDAGFCWAWSDTCCIDQNNNVEVQRSVNSMFVWYRHSALTIVYLWDVPPWAKAGALASSVWNTRGWTIQEFLAPNVVLFYKADWTLYLNDHSRNHKKSLAIMQELEDSTGIDVQALVAFRPGMTNAREKLQWASTRATTLQEDVAYSLFGIFGVHLPVIYGEMKQNALGRLLQEIIARSGDITTLDWIGKSSQFNSCLPADISSYEAPRLLPSLSEDEIQSSVSLLRHTVTVESASNLYTLLDNLSAPRFANFRLQLPCIAFPITEIRRWSGQGQETCFTYHVKADGLQDLLIDTEDRLFQFSQARPTQQTFLLARLWNRNELGLPDFADDEAMEAWSSRLSTPSSMPLSLLELGRSPKQYEPVESELHSRALRLIAHLGQPFSALLLAQQRGGEYKRIASDYNITAKVKDMTAVHDMMGVKTLEIL</sequence>
<dbReference type="HOGENOM" id="CLU_000288_138_6_1"/>
<organism evidence="2 3">
    <name type="scientific">Suillus luteus UH-Slu-Lm8-n1</name>
    <dbReference type="NCBI Taxonomy" id="930992"/>
    <lineage>
        <taxon>Eukaryota</taxon>
        <taxon>Fungi</taxon>
        <taxon>Dikarya</taxon>
        <taxon>Basidiomycota</taxon>
        <taxon>Agaricomycotina</taxon>
        <taxon>Agaricomycetes</taxon>
        <taxon>Agaricomycetidae</taxon>
        <taxon>Boletales</taxon>
        <taxon>Suillineae</taxon>
        <taxon>Suillaceae</taxon>
        <taxon>Suillus</taxon>
    </lineage>
</organism>
<dbReference type="InterPro" id="IPR010730">
    <property type="entry name" value="HET"/>
</dbReference>
<feature type="domain" description="Heterokaryon incompatibility" evidence="1">
    <location>
        <begin position="213"/>
        <end position="298"/>
    </location>
</feature>
<proteinExistence type="predicted"/>
<gene>
    <name evidence="2" type="ORF">CY34DRAFT_496504</name>
</gene>
<reference evidence="2 3" key="1">
    <citation type="submission" date="2014-04" db="EMBL/GenBank/DDBJ databases">
        <authorList>
            <consortium name="DOE Joint Genome Institute"/>
            <person name="Kuo A."/>
            <person name="Ruytinx J."/>
            <person name="Rineau F."/>
            <person name="Colpaert J."/>
            <person name="Kohler A."/>
            <person name="Nagy L.G."/>
            <person name="Floudas D."/>
            <person name="Copeland A."/>
            <person name="Barry K.W."/>
            <person name="Cichocki N."/>
            <person name="Veneault-Fourrey C."/>
            <person name="LaButti K."/>
            <person name="Lindquist E.A."/>
            <person name="Lipzen A."/>
            <person name="Lundell T."/>
            <person name="Morin E."/>
            <person name="Murat C."/>
            <person name="Sun H."/>
            <person name="Tunlid A."/>
            <person name="Henrissat B."/>
            <person name="Grigoriev I.V."/>
            <person name="Hibbett D.S."/>
            <person name="Martin F."/>
            <person name="Nordberg H.P."/>
            <person name="Cantor M.N."/>
            <person name="Hua S.X."/>
        </authorList>
    </citation>
    <scope>NUCLEOTIDE SEQUENCE [LARGE SCALE GENOMIC DNA]</scope>
    <source>
        <strain evidence="2 3">UH-Slu-Lm8-n1</strain>
    </source>
</reference>
<accession>A0A0D0B7G0</accession>
<keyword evidence="3" id="KW-1185">Reference proteome</keyword>
<evidence type="ECO:0000259" key="1">
    <source>
        <dbReference type="Pfam" id="PF06985"/>
    </source>
</evidence>
<dbReference type="AlphaFoldDB" id="A0A0D0B7G0"/>
<dbReference type="OrthoDB" id="2423701at2759"/>
<dbReference type="Gene3D" id="1.25.40.10">
    <property type="entry name" value="Tetratricopeptide repeat domain"/>
    <property type="match status" value="1"/>
</dbReference>
<dbReference type="STRING" id="930992.A0A0D0B7G0"/>
<dbReference type="EMBL" id="KN835168">
    <property type="protein sequence ID" value="KIK45779.1"/>
    <property type="molecule type" value="Genomic_DNA"/>
</dbReference>
<dbReference type="Pfam" id="PF06985">
    <property type="entry name" value="HET"/>
    <property type="match status" value="1"/>
</dbReference>
<dbReference type="PANTHER" id="PTHR10622:SF10">
    <property type="entry name" value="HET DOMAIN-CONTAINING PROTEIN"/>
    <property type="match status" value="1"/>
</dbReference>
<name>A0A0D0B7G0_9AGAM</name>
<dbReference type="Proteomes" id="UP000054485">
    <property type="component" value="Unassembled WGS sequence"/>
</dbReference>
<dbReference type="PANTHER" id="PTHR10622">
    <property type="entry name" value="HET DOMAIN-CONTAINING PROTEIN"/>
    <property type="match status" value="1"/>
</dbReference>